<feature type="transmembrane region" description="Helical" evidence="7">
    <location>
        <begin position="21"/>
        <end position="44"/>
    </location>
</feature>
<sequence length="735" mass="78173">MVESTTAVRGELTSGTGTAKAAAIAAVLTISVISATVAIITGVLSGPEFYTSIAREFPGTAVVVFVAVLRSVHEVFSVLSLGMLAVVLMFTSRTARPGWSHTSVTARGLLRAFSAVWATAALLLTVIDGLNTNGMTLAALNDPRQLGFALTGTFYPAAWLIVAVAAFIVFAVSLLAESWVAHALSLWIGMITILAPVVISQVLVGPHHDLGEDAAIIQTPLAAVVFGLLAAGVLLELVHPHCGALGRMARSKLMWAGISVIACADLVISVFKLAGTPLLDSTTGWQLLIRWAGLAVIVIAMLAAASVKARTGAGPGDARAASARSDSARSGAARVGVLVGVTTWAAMTASMVIVPSPNYFAPNSTVAVFLGYTVDTAPDPLVLLTHWRINLLLTAVAVAAMTAYGLGVDRLRRRGDSWPVIRTICWATGWIITIVLMGSGLGKYSPADFGIHMIVHMTLNMLIPAFLVGGGPITLLLRATTGSGRLGQQVHSRVNQLINWPGLRLLLHPLFVFFVYVASYYALYLTPLFGDLIRYHWGHQLMNVHFLIVGYMFFSLVIGVDKLPIELPHIGRLGYVIAAMPFHAFFGIVLMMTNTPVAQNFYRTLDLPWLDIAAEQYFAGGIAWAGGELPLLGVVIVLAVQWTKQDKRDARRFDRHEDTGMTDEFSAYNHMLRKLAERDTVVVADNEPDAAANSAAGNASLSADAGPETAAITPAGSGNSAARSPAQEGRNEREQ</sequence>
<keyword evidence="3 7" id="KW-0812">Transmembrane</keyword>
<evidence type="ECO:0000256" key="4">
    <source>
        <dbReference type="ARBA" id="ARBA00022989"/>
    </source>
</evidence>
<dbReference type="PATRIC" id="fig|1703.10.peg.2832"/>
<comment type="subcellular location">
    <subcellularLocation>
        <location evidence="1">Cell membrane</location>
        <topology evidence="1">Multi-pass membrane protein</topology>
    </subcellularLocation>
</comment>
<dbReference type="GO" id="GO:0005886">
    <property type="term" value="C:plasma membrane"/>
    <property type="evidence" value="ECO:0007669"/>
    <property type="project" value="UniProtKB-SubCell"/>
</dbReference>
<reference evidence="12 13" key="3">
    <citation type="submission" date="2017-03" db="EMBL/GenBank/DDBJ databases">
        <authorList>
            <person name="Afonso C.L."/>
            <person name="Miller P.J."/>
            <person name="Scott M.A."/>
            <person name="Spackman E."/>
            <person name="Goraichik I."/>
            <person name="Dimitrov K.M."/>
            <person name="Suarez D.L."/>
            <person name="Swayne D.E."/>
        </authorList>
    </citation>
    <scope>NUCLEOTIDE SEQUENCE [LARGE SCALE GENOMIC DNA]</scope>
    <source>
        <strain evidence="10">6</strain>
        <strain evidence="13">6(3)</strain>
        <strain evidence="9">8</strain>
        <strain evidence="12">8(6)</strain>
    </source>
</reference>
<keyword evidence="5 7" id="KW-0472">Membrane</keyword>
<proteinExistence type="predicted"/>
<name>A0A2H1KT06_BREAU</name>
<protein>
    <submittedName>
        <fullName evidence="8 10">Copper resistance protein D</fullName>
    </submittedName>
</protein>
<evidence type="ECO:0000313" key="11">
    <source>
        <dbReference type="Proteomes" id="UP000094793"/>
    </source>
</evidence>
<feature type="transmembrane region" description="Helical" evidence="7">
    <location>
        <begin position="617"/>
        <end position="642"/>
    </location>
</feature>
<dbReference type="AlphaFoldDB" id="A0A2H1KT06"/>
<organism evidence="10 13">
    <name type="scientific">Brevibacterium aurantiacum</name>
    <dbReference type="NCBI Taxonomy" id="273384"/>
    <lineage>
        <taxon>Bacteria</taxon>
        <taxon>Bacillati</taxon>
        <taxon>Actinomycetota</taxon>
        <taxon>Actinomycetes</taxon>
        <taxon>Micrococcales</taxon>
        <taxon>Brevibacteriaceae</taxon>
        <taxon>Brevibacterium</taxon>
    </lineage>
</organism>
<accession>A0A1D7W5X5</accession>
<dbReference type="EMBL" id="FXYZ01000037">
    <property type="protein sequence ID" value="SMY02748.1"/>
    <property type="molecule type" value="Genomic_DNA"/>
</dbReference>
<feature type="transmembrane region" description="Helical" evidence="7">
    <location>
        <begin position="573"/>
        <end position="597"/>
    </location>
</feature>
<dbReference type="Proteomes" id="UP000094793">
    <property type="component" value="Chromosome"/>
</dbReference>
<feature type="transmembrane region" description="Helical" evidence="7">
    <location>
        <begin position="502"/>
        <end position="524"/>
    </location>
</feature>
<dbReference type="RefSeq" id="WP_069600545.1">
    <property type="nucleotide sequence ID" value="NZ_CP017150.1"/>
</dbReference>
<feature type="transmembrane region" description="Helical" evidence="7">
    <location>
        <begin position="461"/>
        <end position="481"/>
    </location>
</feature>
<gene>
    <name evidence="10" type="ORF">BAURA63_03692</name>
    <name evidence="9" type="ORF">BAURA86_03089</name>
    <name evidence="8" type="ORF">BLSMQ_2747</name>
</gene>
<evidence type="ECO:0000313" key="13">
    <source>
        <dbReference type="Proteomes" id="UP000234327"/>
    </source>
</evidence>
<evidence type="ECO:0000313" key="10">
    <source>
        <dbReference type="EMBL" id="SMY02748.1"/>
    </source>
</evidence>
<feature type="transmembrane region" description="Helical" evidence="7">
    <location>
        <begin position="64"/>
        <end position="88"/>
    </location>
</feature>
<keyword evidence="4 7" id="KW-1133">Transmembrane helix</keyword>
<dbReference type="Proteomes" id="UP000234327">
    <property type="component" value="Unassembled WGS sequence"/>
</dbReference>
<dbReference type="EMBL" id="CP017150">
    <property type="protein sequence ID" value="AOP54453.1"/>
    <property type="molecule type" value="Genomic_DNA"/>
</dbReference>
<feature type="transmembrane region" description="Helical" evidence="7">
    <location>
        <begin position="420"/>
        <end position="441"/>
    </location>
</feature>
<evidence type="ECO:0000313" key="12">
    <source>
        <dbReference type="Proteomes" id="UP000234300"/>
    </source>
</evidence>
<evidence type="ECO:0000256" key="5">
    <source>
        <dbReference type="ARBA" id="ARBA00023136"/>
    </source>
</evidence>
<dbReference type="Proteomes" id="UP000234300">
    <property type="component" value="Unassembled WGS sequence"/>
</dbReference>
<feature type="transmembrane region" description="Helical" evidence="7">
    <location>
        <begin position="215"/>
        <end position="235"/>
    </location>
</feature>
<feature type="transmembrane region" description="Helical" evidence="7">
    <location>
        <begin position="332"/>
        <end position="354"/>
    </location>
</feature>
<reference evidence="8" key="1">
    <citation type="submission" date="2016-09" db="EMBL/GenBank/DDBJ databases">
        <title>Complete Genome Sequence of Brevibacterium aurantiacum SMQ-1335.</title>
        <authorList>
            <person name="de Melo A.G."/>
            <person name="Labrie S.J."/>
            <person name="Dumaresq J."/>
            <person name="Roberts R.J."/>
            <person name="Tremblay D.M."/>
            <person name="Moineau S."/>
        </authorList>
    </citation>
    <scope>NUCLEOTIDE SEQUENCE</scope>
    <source>
        <strain evidence="8">SMQ-1335</strain>
    </source>
</reference>
<reference evidence="11" key="2">
    <citation type="submission" date="2016-09" db="EMBL/GenBank/DDBJ databases">
        <title>Complete Genome Sequence of Brevibacterium linens SMQ-1335.</title>
        <authorList>
            <person name="de Melo A.G."/>
            <person name="Labrie S.J."/>
            <person name="Dumaresq J."/>
            <person name="Roberts R.J."/>
            <person name="Tremblay D.M."/>
            <person name="Moineau S."/>
        </authorList>
    </citation>
    <scope>NUCLEOTIDE SEQUENCE [LARGE SCALE GENOMIC DNA]</scope>
    <source>
        <strain evidence="11">SMQ-1335</strain>
    </source>
</reference>
<dbReference type="InterPro" id="IPR019108">
    <property type="entry name" value="Caa3_assmbl_CtaG-rel"/>
</dbReference>
<keyword evidence="2" id="KW-1003">Cell membrane</keyword>
<feature type="transmembrane region" description="Helical" evidence="7">
    <location>
        <begin position="109"/>
        <end position="127"/>
    </location>
</feature>
<evidence type="ECO:0000313" key="8">
    <source>
        <dbReference type="EMBL" id="AOP54453.1"/>
    </source>
</evidence>
<feature type="transmembrane region" description="Helical" evidence="7">
    <location>
        <begin position="255"/>
        <end position="275"/>
    </location>
</feature>
<dbReference type="OrthoDB" id="5241646at2"/>
<feature type="transmembrane region" description="Helical" evidence="7">
    <location>
        <begin position="183"/>
        <end position="203"/>
    </location>
</feature>
<evidence type="ECO:0000256" key="7">
    <source>
        <dbReference type="SAM" id="Phobius"/>
    </source>
</evidence>
<evidence type="ECO:0000313" key="9">
    <source>
        <dbReference type="EMBL" id="SMY01636.1"/>
    </source>
</evidence>
<dbReference type="Pfam" id="PF09678">
    <property type="entry name" value="Caa3_CtaG"/>
    <property type="match status" value="1"/>
</dbReference>
<dbReference type="EMBL" id="FXZI01000012">
    <property type="protein sequence ID" value="SMY01636.1"/>
    <property type="molecule type" value="Genomic_DNA"/>
</dbReference>
<evidence type="ECO:0000256" key="1">
    <source>
        <dbReference type="ARBA" id="ARBA00004651"/>
    </source>
</evidence>
<evidence type="ECO:0000256" key="6">
    <source>
        <dbReference type="SAM" id="MobiDB-lite"/>
    </source>
</evidence>
<feature type="compositionally biased region" description="Low complexity" evidence="6">
    <location>
        <begin position="692"/>
        <end position="705"/>
    </location>
</feature>
<accession>A0A2H1KT06</accession>
<dbReference type="KEGG" id="blin:BLSMQ_2747"/>
<feature type="transmembrane region" description="Helical" evidence="7">
    <location>
        <begin position="389"/>
        <end position="408"/>
    </location>
</feature>
<evidence type="ECO:0000256" key="2">
    <source>
        <dbReference type="ARBA" id="ARBA00022475"/>
    </source>
</evidence>
<feature type="transmembrane region" description="Helical" evidence="7">
    <location>
        <begin position="154"/>
        <end position="176"/>
    </location>
</feature>
<feature type="region of interest" description="Disordered" evidence="6">
    <location>
        <begin position="692"/>
        <end position="735"/>
    </location>
</feature>
<feature type="transmembrane region" description="Helical" evidence="7">
    <location>
        <begin position="287"/>
        <end position="307"/>
    </location>
</feature>
<feature type="transmembrane region" description="Helical" evidence="7">
    <location>
        <begin position="544"/>
        <end position="561"/>
    </location>
</feature>
<evidence type="ECO:0000256" key="3">
    <source>
        <dbReference type="ARBA" id="ARBA00022692"/>
    </source>
</evidence>